<gene>
    <name evidence="1" type="ORF">B0H63DRAFT_560650</name>
</gene>
<evidence type="ECO:0008006" key="3">
    <source>
        <dbReference type="Google" id="ProtNLM"/>
    </source>
</evidence>
<sequence>MRSSLVTYLAVAGTATAHSWLECSDHDQDAVLPQMIAGSKKNPPELVDPVFFPDACKGWPRAKQNPGDWIEESSNLAWNLAANGFGGDNHACNPLQRKPAQSPNAPAAAAKAGGSIMLRYGGNGHTRGATAGEGGDPGQVQVFWAGKKETEIVTVDELTKDKIISQAGFAENSFSYPEDPAITKPAQGLVDKGNWQKVTLPSNMEAGRHMLVWVWSFNNKPQWSSCFDVIIS</sequence>
<organism evidence="1 2">
    <name type="scientific">Podospora didyma</name>
    <dbReference type="NCBI Taxonomy" id="330526"/>
    <lineage>
        <taxon>Eukaryota</taxon>
        <taxon>Fungi</taxon>
        <taxon>Dikarya</taxon>
        <taxon>Ascomycota</taxon>
        <taxon>Pezizomycotina</taxon>
        <taxon>Sordariomycetes</taxon>
        <taxon>Sordariomycetidae</taxon>
        <taxon>Sordariales</taxon>
        <taxon>Podosporaceae</taxon>
        <taxon>Podospora</taxon>
    </lineage>
</organism>
<dbReference type="PANTHER" id="PTHR35559">
    <property type="entry name" value="CHITIN-BINDING TYPE-4 DOMAIN-CONTAINING PROTEIN"/>
    <property type="match status" value="1"/>
</dbReference>
<dbReference type="EMBL" id="JAULSW010000005">
    <property type="protein sequence ID" value="KAK3380799.1"/>
    <property type="molecule type" value="Genomic_DNA"/>
</dbReference>
<dbReference type="Proteomes" id="UP001285441">
    <property type="component" value="Unassembled WGS sequence"/>
</dbReference>
<evidence type="ECO:0000313" key="1">
    <source>
        <dbReference type="EMBL" id="KAK3380799.1"/>
    </source>
</evidence>
<reference evidence="1" key="1">
    <citation type="journal article" date="2023" name="Mol. Phylogenet. Evol.">
        <title>Genome-scale phylogeny and comparative genomics of the fungal order Sordariales.</title>
        <authorList>
            <person name="Hensen N."/>
            <person name="Bonometti L."/>
            <person name="Westerberg I."/>
            <person name="Brannstrom I.O."/>
            <person name="Guillou S."/>
            <person name="Cros-Aarteil S."/>
            <person name="Calhoun S."/>
            <person name="Haridas S."/>
            <person name="Kuo A."/>
            <person name="Mondo S."/>
            <person name="Pangilinan J."/>
            <person name="Riley R."/>
            <person name="LaButti K."/>
            <person name="Andreopoulos B."/>
            <person name="Lipzen A."/>
            <person name="Chen C."/>
            <person name="Yan M."/>
            <person name="Daum C."/>
            <person name="Ng V."/>
            <person name="Clum A."/>
            <person name="Steindorff A."/>
            <person name="Ohm R.A."/>
            <person name="Martin F."/>
            <person name="Silar P."/>
            <person name="Natvig D.O."/>
            <person name="Lalanne C."/>
            <person name="Gautier V."/>
            <person name="Ament-Velasquez S.L."/>
            <person name="Kruys A."/>
            <person name="Hutchinson M.I."/>
            <person name="Powell A.J."/>
            <person name="Barry K."/>
            <person name="Miller A.N."/>
            <person name="Grigoriev I.V."/>
            <person name="Debuchy R."/>
            <person name="Gladieux P."/>
            <person name="Hiltunen Thoren M."/>
            <person name="Johannesson H."/>
        </authorList>
    </citation>
    <scope>NUCLEOTIDE SEQUENCE</scope>
    <source>
        <strain evidence="1">CBS 232.78</strain>
    </source>
</reference>
<dbReference type="PANTHER" id="PTHR35559:SF1">
    <property type="entry name" value="CHITIN-BINDING TYPE-4 DOMAIN-CONTAINING PROTEIN"/>
    <property type="match status" value="1"/>
</dbReference>
<proteinExistence type="predicted"/>
<accession>A0AAE0TV18</accession>
<evidence type="ECO:0000313" key="2">
    <source>
        <dbReference type="Proteomes" id="UP001285441"/>
    </source>
</evidence>
<comment type="caution">
    <text evidence="1">The sequence shown here is derived from an EMBL/GenBank/DDBJ whole genome shotgun (WGS) entry which is preliminary data.</text>
</comment>
<reference evidence="1" key="2">
    <citation type="submission" date="2023-06" db="EMBL/GenBank/DDBJ databases">
        <authorList>
            <consortium name="Lawrence Berkeley National Laboratory"/>
            <person name="Haridas S."/>
            <person name="Hensen N."/>
            <person name="Bonometti L."/>
            <person name="Westerberg I."/>
            <person name="Brannstrom I.O."/>
            <person name="Guillou S."/>
            <person name="Cros-Aarteil S."/>
            <person name="Calhoun S."/>
            <person name="Kuo A."/>
            <person name="Mondo S."/>
            <person name="Pangilinan J."/>
            <person name="Riley R."/>
            <person name="LaButti K."/>
            <person name="Andreopoulos B."/>
            <person name="Lipzen A."/>
            <person name="Chen C."/>
            <person name="Yanf M."/>
            <person name="Daum C."/>
            <person name="Ng V."/>
            <person name="Clum A."/>
            <person name="Steindorff A."/>
            <person name="Ohm R."/>
            <person name="Martin F."/>
            <person name="Silar P."/>
            <person name="Natvig D."/>
            <person name="Lalanne C."/>
            <person name="Gautier V."/>
            <person name="Ament-velasquez S.L."/>
            <person name="Kruys A."/>
            <person name="Hutchinson M.I."/>
            <person name="Powell A.J."/>
            <person name="Barry K."/>
            <person name="Miller A.N."/>
            <person name="Grigoriev I.V."/>
            <person name="Debuchy R."/>
            <person name="Gladieux P."/>
            <person name="Thoren M.H."/>
            <person name="Johannesson H."/>
        </authorList>
    </citation>
    <scope>NUCLEOTIDE SEQUENCE</scope>
    <source>
        <strain evidence="1">CBS 232.78</strain>
    </source>
</reference>
<dbReference type="AlphaFoldDB" id="A0AAE0TV18"/>
<protein>
    <recommendedName>
        <fullName evidence="3">Chitin-binding type-4 domain-containing protein</fullName>
    </recommendedName>
</protein>
<keyword evidence="2" id="KW-1185">Reference proteome</keyword>
<name>A0AAE0TV18_9PEZI</name>